<dbReference type="InterPro" id="IPR036397">
    <property type="entry name" value="RNaseH_sf"/>
</dbReference>
<comment type="caution">
    <text evidence="1">The sequence shown here is derived from an EMBL/GenBank/DDBJ whole genome shotgun (WGS) entry which is preliminary data.</text>
</comment>
<reference evidence="1 2" key="1">
    <citation type="journal article" date="2014" name="Genome Biol. Evol.">
        <title>The genome of the myxosporean Thelohanellus kitauei shows adaptations to nutrient acquisition within its fish host.</title>
        <authorList>
            <person name="Yang Y."/>
            <person name="Xiong J."/>
            <person name="Zhou Z."/>
            <person name="Huo F."/>
            <person name="Miao W."/>
            <person name="Ran C."/>
            <person name="Liu Y."/>
            <person name="Zhang J."/>
            <person name="Feng J."/>
            <person name="Wang M."/>
            <person name="Wang M."/>
            <person name="Wang L."/>
            <person name="Yao B."/>
        </authorList>
    </citation>
    <scope>NUCLEOTIDE SEQUENCE [LARGE SCALE GENOMIC DNA]</scope>
    <source>
        <strain evidence="1">Wuqing</strain>
    </source>
</reference>
<gene>
    <name evidence="1" type="ORF">RF11_10868</name>
</gene>
<evidence type="ECO:0000313" key="2">
    <source>
        <dbReference type="Proteomes" id="UP000031668"/>
    </source>
</evidence>
<dbReference type="Proteomes" id="UP000031668">
    <property type="component" value="Unassembled WGS sequence"/>
</dbReference>
<sequence length="287" mass="33770">MEDDAKYIYGVHLMRQFCIRLNVIGSQVEKLDVAIFLYFRRKPCYHHKSYSFNSSKRRINTNFTQIATRFISYYVGGRRRAQTTGGEGCRIENLSFEERADMGVSTNQHFKRKMEAFNNRTKSMWLVISDGGRKWIEVYLVTSKTESKTNECLYDSLGRFDIAKTIVTDEGDYISQCNSTKSCKVQDIYQVKTHRITQDRTVGEKTYTHSESMLRRKLRRAIENRRPSMSHNVDKATLRQKYFHDRGISNGGLEDIQPVWKKINKRKRGKFFENTRTIMVSEKPRMS</sequence>
<protein>
    <submittedName>
        <fullName evidence="1">Uncharacterized protein</fullName>
    </submittedName>
</protein>
<proteinExistence type="predicted"/>
<organism evidence="1 2">
    <name type="scientific">Thelohanellus kitauei</name>
    <name type="common">Myxosporean</name>
    <dbReference type="NCBI Taxonomy" id="669202"/>
    <lineage>
        <taxon>Eukaryota</taxon>
        <taxon>Metazoa</taxon>
        <taxon>Cnidaria</taxon>
        <taxon>Myxozoa</taxon>
        <taxon>Myxosporea</taxon>
        <taxon>Bivalvulida</taxon>
        <taxon>Platysporina</taxon>
        <taxon>Myxobolidae</taxon>
        <taxon>Thelohanellus</taxon>
    </lineage>
</organism>
<dbReference type="Gene3D" id="3.30.420.10">
    <property type="entry name" value="Ribonuclease H-like superfamily/Ribonuclease H"/>
    <property type="match status" value="1"/>
</dbReference>
<dbReference type="GO" id="GO:0003676">
    <property type="term" value="F:nucleic acid binding"/>
    <property type="evidence" value="ECO:0007669"/>
    <property type="project" value="InterPro"/>
</dbReference>
<dbReference type="EMBL" id="JWZT01001935">
    <property type="protein sequence ID" value="KII70909.1"/>
    <property type="molecule type" value="Genomic_DNA"/>
</dbReference>
<dbReference type="AlphaFoldDB" id="A0A0C2IZF2"/>
<evidence type="ECO:0000313" key="1">
    <source>
        <dbReference type="EMBL" id="KII70909.1"/>
    </source>
</evidence>
<keyword evidence="2" id="KW-1185">Reference proteome</keyword>
<name>A0A0C2IZF2_THEKT</name>
<accession>A0A0C2IZF2</accession>